<gene>
    <name evidence="8" type="ORF">GCM10007304_44150</name>
</gene>
<keyword evidence="5 7" id="KW-0472">Membrane</keyword>
<sequence length="357" mass="38281">MTDNKAAPPVDADPDDSRKPESPTELTKPSWKYVLRKTAREFSRDQCTDIAASLTYYAVLSIFPALLAIVSLLGVFGQGQSTVDGVLQIVDDIGPSSAADSLRGPIESLVQAPAAGLALVTGLAGALWSASGYVGAFGRAMNRMYEVEEGRPVWKLRPVMLLVTVVALALLGLAAVMLVVSGPVATAIGDSVGLGDTALLVWNIVKWPLVLLFVVLAVAILYWATPNVQQPKFRWISAGAGVGVVVWILASVLFGFYVANFGSYNKTYGSLAGAIVFLLWLWITNLALLFGAELDSELERGRQLQAGMVAEETLQLPPRDSRVSDKNAQKDADAVEQGRRLREAHNESDENHSSPTT</sequence>
<feature type="compositionally biased region" description="Basic and acidic residues" evidence="6">
    <location>
        <begin position="319"/>
        <end position="357"/>
    </location>
</feature>
<feature type="transmembrane region" description="Helical" evidence="7">
    <location>
        <begin position="271"/>
        <end position="292"/>
    </location>
</feature>
<evidence type="ECO:0000256" key="6">
    <source>
        <dbReference type="SAM" id="MobiDB-lite"/>
    </source>
</evidence>
<keyword evidence="9" id="KW-1185">Reference proteome</keyword>
<dbReference type="AlphaFoldDB" id="A0A917G7B4"/>
<feature type="transmembrane region" description="Helical" evidence="7">
    <location>
        <begin position="54"/>
        <end position="76"/>
    </location>
</feature>
<feature type="transmembrane region" description="Helical" evidence="7">
    <location>
        <begin position="114"/>
        <end position="138"/>
    </location>
</feature>
<dbReference type="NCBIfam" id="TIGR00765">
    <property type="entry name" value="yihY_not_rbn"/>
    <property type="match status" value="1"/>
</dbReference>
<evidence type="ECO:0000313" key="8">
    <source>
        <dbReference type="EMBL" id="GGG25453.1"/>
    </source>
</evidence>
<dbReference type="PANTHER" id="PTHR30213:SF0">
    <property type="entry name" value="UPF0761 MEMBRANE PROTEIN YIHY"/>
    <property type="match status" value="1"/>
</dbReference>
<keyword evidence="2" id="KW-1003">Cell membrane</keyword>
<evidence type="ECO:0000256" key="5">
    <source>
        <dbReference type="ARBA" id="ARBA00023136"/>
    </source>
</evidence>
<reference evidence="8" key="1">
    <citation type="journal article" date="2014" name="Int. J. Syst. Evol. Microbiol.">
        <title>Complete genome sequence of Corynebacterium casei LMG S-19264T (=DSM 44701T), isolated from a smear-ripened cheese.</title>
        <authorList>
            <consortium name="US DOE Joint Genome Institute (JGI-PGF)"/>
            <person name="Walter F."/>
            <person name="Albersmeier A."/>
            <person name="Kalinowski J."/>
            <person name="Ruckert C."/>
        </authorList>
    </citation>
    <scope>NUCLEOTIDE SEQUENCE</scope>
    <source>
        <strain evidence="8">CCM 7905</strain>
    </source>
</reference>
<dbReference type="Pfam" id="PF03631">
    <property type="entry name" value="Virul_fac_BrkB"/>
    <property type="match status" value="1"/>
</dbReference>
<accession>A0A917G7B4</accession>
<feature type="transmembrane region" description="Helical" evidence="7">
    <location>
        <begin position="159"/>
        <end position="180"/>
    </location>
</feature>
<feature type="transmembrane region" description="Helical" evidence="7">
    <location>
        <begin position="200"/>
        <end position="223"/>
    </location>
</feature>
<evidence type="ECO:0000256" key="7">
    <source>
        <dbReference type="SAM" id="Phobius"/>
    </source>
</evidence>
<dbReference type="PIRSF" id="PIRSF035875">
    <property type="entry name" value="RNase_BN"/>
    <property type="match status" value="1"/>
</dbReference>
<comment type="caution">
    <text evidence="8">The sequence shown here is derived from an EMBL/GenBank/DDBJ whole genome shotgun (WGS) entry which is preliminary data.</text>
</comment>
<comment type="subcellular location">
    <subcellularLocation>
        <location evidence="1">Cell membrane</location>
        <topology evidence="1">Multi-pass membrane protein</topology>
    </subcellularLocation>
</comment>
<evidence type="ECO:0000256" key="4">
    <source>
        <dbReference type="ARBA" id="ARBA00022989"/>
    </source>
</evidence>
<dbReference type="EMBL" id="BMCU01000006">
    <property type="protein sequence ID" value="GGG25453.1"/>
    <property type="molecule type" value="Genomic_DNA"/>
</dbReference>
<evidence type="ECO:0000256" key="2">
    <source>
        <dbReference type="ARBA" id="ARBA00022475"/>
    </source>
</evidence>
<protein>
    <submittedName>
        <fullName evidence="8">Ribonuclease</fullName>
    </submittedName>
</protein>
<organism evidence="8 9">
    <name type="scientific">Rhodococcoides trifolii</name>
    <dbReference type="NCBI Taxonomy" id="908250"/>
    <lineage>
        <taxon>Bacteria</taxon>
        <taxon>Bacillati</taxon>
        <taxon>Actinomycetota</taxon>
        <taxon>Actinomycetes</taxon>
        <taxon>Mycobacteriales</taxon>
        <taxon>Nocardiaceae</taxon>
        <taxon>Rhodococcoides</taxon>
    </lineage>
</organism>
<dbReference type="GO" id="GO:0005886">
    <property type="term" value="C:plasma membrane"/>
    <property type="evidence" value="ECO:0007669"/>
    <property type="project" value="UniProtKB-SubCell"/>
</dbReference>
<name>A0A917G7B4_9NOCA</name>
<dbReference type="Proteomes" id="UP000654257">
    <property type="component" value="Unassembled WGS sequence"/>
</dbReference>
<feature type="transmembrane region" description="Helical" evidence="7">
    <location>
        <begin position="235"/>
        <end position="259"/>
    </location>
</feature>
<evidence type="ECO:0000256" key="3">
    <source>
        <dbReference type="ARBA" id="ARBA00022692"/>
    </source>
</evidence>
<feature type="region of interest" description="Disordered" evidence="6">
    <location>
        <begin position="1"/>
        <end position="27"/>
    </location>
</feature>
<evidence type="ECO:0000313" key="9">
    <source>
        <dbReference type="Proteomes" id="UP000654257"/>
    </source>
</evidence>
<keyword evidence="4 7" id="KW-1133">Transmembrane helix</keyword>
<dbReference type="InterPro" id="IPR017039">
    <property type="entry name" value="Virul_fac_BrkB"/>
</dbReference>
<feature type="region of interest" description="Disordered" evidence="6">
    <location>
        <begin position="313"/>
        <end position="357"/>
    </location>
</feature>
<dbReference type="PANTHER" id="PTHR30213">
    <property type="entry name" value="INNER MEMBRANE PROTEIN YHJD"/>
    <property type="match status" value="1"/>
</dbReference>
<reference evidence="8" key="2">
    <citation type="submission" date="2020-09" db="EMBL/GenBank/DDBJ databases">
        <authorList>
            <person name="Sun Q."/>
            <person name="Sedlacek I."/>
        </authorList>
    </citation>
    <scope>NUCLEOTIDE SEQUENCE</scope>
    <source>
        <strain evidence="8">CCM 7905</strain>
    </source>
</reference>
<evidence type="ECO:0000256" key="1">
    <source>
        <dbReference type="ARBA" id="ARBA00004651"/>
    </source>
</evidence>
<feature type="compositionally biased region" description="Low complexity" evidence="6">
    <location>
        <begin position="1"/>
        <end position="10"/>
    </location>
</feature>
<keyword evidence="3 7" id="KW-0812">Transmembrane</keyword>
<proteinExistence type="predicted"/>